<accession>A0ABS4DHX1</accession>
<name>A0ABS4DHX1_9CHLR</name>
<organism evidence="2 3">
    <name type="scientific">Candidatus Chloroploca mongolica</name>
    <dbReference type="NCBI Taxonomy" id="2528176"/>
    <lineage>
        <taxon>Bacteria</taxon>
        <taxon>Bacillati</taxon>
        <taxon>Chloroflexota</taxon>
        <taxon>Chloroflexia</taxon>
        <taxon>Chloroflexales</taxon>
        <taxon>Chloroflexineae</taxon>
        <taxon>Oscillochloridaceae</taxon>
        <taxon>Candidatus Chloroploca</taxon>
    </lineage>
</organism>
<dbReference type="EMBL" id="SIJK02000147">
    <property type="protein sequence ID" value="MBP1469032.1"/>
    <property type="molecule type" value="Genomic_DNA"/>
</dbReference>
<evidence type="ECO:0000313" key="2">
    <source>
        <dbReference type="EMBL" id="MBP1469032.1"/>
    </source>
</evidence>
<keyword evidence="1" id="KW-0472">Membrane</keyword>
<dbReference type="Proteomes" id="UP001193081">
    <property type="component" value="Unassembled WGS sequence"/>
</dbReference>
<keyword evidence="1" id="KW-1133">Transmembrane helix</keyword>
<sequence>TDVWLLRGRRGGHFGEGIGLKKVLYMNEEKSRSRKTLNELDVFKILSSITGIVATFSFLYPLLWFLMLYSSITDLFFRLLAAVASTAFLYHFGDSLIGSAVINLIRSTHPNVKIADASLLDVYKDIN</sequence>
<feature type="transmembrane region" description="Helical" evidence="1">
    <location>
        <begin position="75"/>
        <end position="93"/>
    </location>
</feature>
<feature type="non-terminal residue" evidence="2">
    <location>
        <position position="1"/>
    </location>
</feature>
<keyword evidence="1" id="KW-0812">Transmembrane</keyword>
<keyword evidence="3" id="KW-1185">Reference proteome</keyword>
<gene>
    <name evidence="2" type="ORF">EYB53_025210</name>
</gene>
<proteinExistence type="predicted"/>
<evidence type="ECO:0000256" key="1">
    <source>
        <dbReference type="SAM" id="Phobius"/>
    </source>
</evidence>
<feature type="transmembrane region" description="Helical" evidence="1">
    <location>
        <begin position="42"/>
        <end position="69"/>
    </location>
</feature>
<comment type="caution">
    <text evidence="2">The sequence shown here is derived from an EMBL/GenBank/DDBJ whole genome shotgun (WGS) entry which is preliminary data.</text>
</comment>
<evidence type="ECO:0000313" key="3">
    <source>
        <dbReference type="Proteomes" id="UP001193081"/>
    </source>
</evidence>
<reference evidence="2 3" key="1">
    <citation type="submission" date="2021-03" db="EMBL/GenBank/DDBJ databases">
        <authorList>
            <person name="Grouzdev D.S."/>
        </authorList>
    </citation>
    <scope>NUCLEOTIDE SEQUENCE [LARGE SCALE GENOMIC DNA]</scope>
    <source>
        <strain evidence="2 3">M50-1</strain>
    </source>
</reference>
<protein>
    <submittedName>
        <fullName evidence="2">Uncharacterized protein</fullName>
    </submittedName>
</protein>
<dbReference type="RefSeq" id="WP_205712778.1">
    <property type="nucleotide sequence ID" value="NZ_SIJK02000147.1"/>
</dbReference>